<reference evidence="2" key="1">
    <citation type="submission" date="2021-02" db="EMBL/GenBank/DDBJ databases">
        <authorList>
            <person name="Nowell W R."/>
        </authorList>
    </citation>
    <scope>NUCLEOTIDE SEQUENCE</scope>
    <source>
        <strain evidence="2">Ploen Becks lab</strain>
    </source>
</reference>
<keyword evidence="1" id="KW-0472">Membrane</keyword>
<organism evidence="2 3">
    <name type="scientific">Brachionus calyciflorus</name>
    <dbReference type="NCBI Taxonomy" id="104777"/>
    <lineage>
        <taxon>Eukaryota</taxon>
        <taxon>Metazoa</taxon>
        <taxon>Spiralia</taxon>
        <taxon>Gnathifera</taxon>
        <taxon>Rotifera</taxon>
        <taxon>Eurotatoria</taxon>
        <taxon>Monogononta</taxon>
        <taxon>Pseudotrocha</taxon>
        <taxon>Ploima</taxon>
        <taxon>Brachionidae</taxon>
        <taxon>Brachionus</taxon>
    </lineage>
</organism>
<keyword evidence="1" id="KW-0812">Transmembrane</keyword>
<comment type="caution">
    <text evidence="2">The sequence shown here is derived from an EMBL/GenBank/DDBJ whole genome shotgun (WGS) entry which is preliminary data.</text>
</comment>
<name>A0A814LXQ6_9BILA</name>
<keyword evidence="3" id="KW-1185">Reference proteome</keyword>
<proteinExistence type="predicted"/>
<dbReference type="AlphaFoldDB" id="A0A814LXQ6"/>
<dbReference type="EMBL" id="CAJNOC010006137">
    <property type="protein sequence ID" value="CAF1071084.1"/>
    <property type="molecule type" value="Genomic_DNA"/>
</dbReference>
<dbReference type="Proteomes" id="UP000663879">
    <property type="component" value="Unassembled WGS sequence"/>
</dbReference>
<accession>A0A814LXQ6</accession>
<evidence type="ECO:0000313" key="3">
    <source>
        <dbReference type="Proteomes" id="UP000663879"/>
    </source>
</evidence>
<evidence type="ECO:0008006" key="4">
    <source>
        <dbReference type="Google" id="ProtNLM"/>
    </source>
</evidence>
<evidence type="ECO:0000256" key="1">
    <source>
        <dbReference type="SAM" id="Phobius"/>
    </source>
</evidence>
<evidence type="ECO:0000313" key="2">
    <source>
        <dbReference type="EMBL" id="CAF1071084.1"/>
    </source>
</evidence>
<gene>
    <name evidence="2" type="ORF">OXX778_LOCUS19729</name>
</gene>
<protein>
    <recommendedName>
        <fullName evidence="4">Transmembrane protein</fullName>
    </recommendedName>
</protein>
<sequence length="82" mass="9864">MKEKFTSQIEEQQFLNLQNNHFRIEKKHDNLTQKKYKIVSSNRKKISSKCSKLFWGIIWLFIQLVIVRASQINETINNQVLQ</sequence>
<feature type="transmembrane region" description="Helical" evidence="1">
    <location>
        <begin position="53"/>
        <end position="72"/>
    </location>
</feature>
<feature type="non-terminal residue" evidence="2">
    <location>
        <position position="82"/>
    </location>
</feature>
<keyword evidence="1" id="KW-1133">Transmembrane helix</keyword>